<protein>
    <submittedName>
        <fullName evidence="3">Uncharacterized protein</fullName>
    </submittedName>
</protein>
<feature type="compositionally biased region" description="Low complexity" evidence="1">
    <location>
        <begin position="289"/>
        <end position="311"/>
    </location>
</feature>
<dbReference type="GO" id="GO:0005829">
    <property type="term" value="C:cytosol"/>
    <property type="evidence" value="ECO:0007669"/>
    <property type="project" value="GOC"/>
</dbReference>
<reference evidence="4" key="1">
    <citation type="submission" date="2015-05" db="EMBL/GenBank/DDBJ databases">
        <authorList>
            <person name="Fogelqvist Johan"/>
        </authorList>
    </citation>
    <scope>NUCLEOTIDE SEQUENCE [LARGE SCALE GENOMIC DNA]</scope>
</reference>
<evidence type="ECO:0000313" key="4">
    <source>
        <dbReference type="Proteomes" id="UP000045706"/>
    </source>
</evidence>
<evidence type="ECO:0000256" key="2">
    <source>
        <dbReference type="SAM" id="Phobius"/>
    </source>
</evidence>
<name>A0A0G4NKK9_VERLO</name>
<evidence type="ECO:0000313" key="3">
    <source>
        <dbReference type="EMBL" id="CRK46974.1"/>
    </source>
</evidence>
<sequence>MWFATLTGYLAPVFLVLSPVISYSDQAISMHRNKSSAGFSLDIPLIMLVSSLLKLFYWPGAHFDNALLIQAIVMIAMQVALLKIALDHRPPPSSKGGELAVPFAGAVHEETPRPFNFWQWRSPKPYWHALFYLFISLLALELILTPIPAVYGTYSTAIGFLGLGIEAILPVVRQAREQNVDCKDVPADLPKDKKEIARMFGSSTADGIQFQFRAIKQDANTLRATVNSGGNPASVLSLGPGSTASTPRGPRATAGSFTSAASTPTTASKRSASAISRSGASSTKRTKLGGAAAARTPTTAAATGTGAAASSEGEDDEDDFFGTAGHDALGIDTPKASLHDRLMASGRKKPAPVSATASVSATAASSPAPARPATIFNNPFAPAPRVAVPSVDLTTSDSEANTPPEAAPASREGVKFDYDAAPQGYGPGAGGVVAGGAFCQTGMDGYFGASSEGDSFGGVDFGSFVGSENYDEI</sequence>
<dbReference type="PANTHER" id="PTHR14856:SF9">
    <property type="entry name" value="PQ-LOOP REPEAT-CONTAINING PROTEIN 1"/>
    <property type="match status" value="1"/>
</dbReference>
<feature type="transmembrane region" description="Helical" evidence="2">
    <location>
        <begin position="6"/>
        <end position="24"/>
    </location>
</feature>
<feature type="compositionally biased region" description="Low complexity" evidence="1">
    <location>
        <begin position="252"/>
        <end position="282"/>
    </location>
</feature>
<dbReference type="PANTHER" id="PTHR14856">
    <property type="entry name" value="PQ-LOOP REPEAT-CONTAINING PROTEIN 1-LIKE PROTEIN"/>
    <property type="match status" value="1"/>
</dbReference>
<feature type="transmembrane region" description="Helical" evidence="2">
    <location>
        <begin position="66"/>
        <end position="86"/>
    </location>
</feature>
<feature type="transmembrane region" description="Helical" evidence="2">
    <location>
        <begin position="126"/>
        <end position="144"/>
    </location>
</feature>
<feature type="compositionally biased region" description="Polar residues" evidence="1">
    <location>
        <begin position="392"/>
        <end position="401"/>
    </location>
</feature>
<dbReference type="InterPro" id="IPR052241">
    <property type="entry name" value="SLC66/Scramblase_ANY1"/>
</dbReference>
<dbReference type="AlphaFoldDB" id="A0A0G4NKK9"/>
<proteinExistence type="predicted"/>
<keyword evidence="2" id="KW-1133">Transmembrane helix</keyword>
<organism evidence="3 4">
    <name type="scientific">Verticillium longisporum</name>
    <name type="common">Verticillium dahliae var. longisporum</name>
    <dbReference type="NCBI Taxonomy" id="100787"/>
    <lineage>
        <taxon>Eukaryota</taxon>
        <taxon>Fungi</taxon>
        <taxon>Dikarya</taxon>
        <taxon>Ascomycota</taxon>
        <taxon>Pezizomycotina</taxon>
        <taxon>Sordariomycetes</taxon>
        <taxon>Hypocreomycetidae</taxon>
        <taxon>Glomerellales</taxon>
        <taxon>Plectosphaerellaceae</taxon>
        <taxon>Verticillium</taxon>
    </lineage>
</organism>
<feature type="region of interest" description="Disordered" evidence="1">
    <location>
        <begin position="392"/>
        <end position="411"/>
    </location>
</feature>
<dbReference type="GO" id="GO:0042147">
    <property type="term" value="P:retrograde transport, endosome to Golgi"/>
    <property type="evidence" value="ECO:0007669"/>
    <property type="project" value="TreeGrafter"/>
</dbReference>
<gene>
    <name evidence="3" type="ORF">BN1723_001249</name>
</gene>
<feature type="transmembrane region" description="Helical" evidence="2">
    <location>
        <begin position="36"/>
        <end position="60"/>
    </location>
</feature>
<dbReference type="GO" id="GO:0005768">
    <property type="term" value="C:endosome"/>
    <property type="evidence" value="ECO:0007669"/>
    <property type="project" value="TreeGrafter"/>
</dbReference>
<feature type="region of interest" description="Disordered" evidence="1">
    <location>
        <begin position="229"/>
        <end position="318"/>
    </location>
</feature>
<dbReference type="Proteomes" id="UP000045706">
    <property type="component" value="Unassembled WGS sequence"/>
</dbReference>
<accession>A0A0G4NKK9</accession>
<evidence type="ECO:0000256" key="1">
    <source>
        <dbReference type="SAM" id="MobiDB-lite"/>
    </source>
</evidence>
<keyword evidence="2" id="KW-0472">Membrane</keyword>
<dbReference type="GO" id="GO:0045332">
    <property type="term" value="P:phospholipid translocation"/>
    <property type="evidence" value="ECO:0007669"/>
    <property type="project" value="TreeGrafter"/>
</dbReference>
<keyword evidence="2" id="KW-0812">Transmembrane</keyword>
<dbReference type="GO" id="GO:0005802">
    <property type="term" value="C:trans-Golgi network"/>
    <property type="evidence" value="ECO:0007669"/>
    <property type="project" value="TreeGrafter"/>
</dbReference>
<dbReference type="Gene3D" id="1.20.1280.290">
    <property type="match status" value="1"/>
</dbReference>
<dbReference type="EMBL" id="CVQI01036161">
    <property type="protein sequence ID" value="CRK46974.1"/>
    <property type="molecule type" value="Genomic_DNA"/>
</dbReference>